<organism evidence="2 3">
    <name type="scientific">Bifidobacterium oedipodis</name>
    <dbReference type="NCBI Taxonomy" id="2675322"/>
    <lineage>
        <taxon>Bacteria</taxon>
        <taxon>Bacillati</taxon>
        <taxon>Actinomycetota</taxon>
        <taxon>Actinomycetes</taxon>
        <taxon>Bifidobacteriales</taxon>
        <taxon>Bifidobacteriaceae</taxon>
        <taxon>Bifidobacterium</taxon>
    </lineage>
</organism>
<reference evidence="2 3" key="1">
    <citation type="submission" date="2020-02" db="EMBL/GenBank/DDBJ databases">
        <title>Characterization of phylogenetic diversity of novel bifidobacterial species isolated in Czech ZOOs.</title>
        <authorList>
            <person name="Lugli G.A."/>
            <person name="Vera N.B."/>
            <person name="Ventura M."/>
        </authorList>
    </citation>
    <scope>NUCLEOTIDE SEQUENCE [LARGE SCALE GENOMIC DNA]</scope>
    <source>
        <strain evidence="2 3">DSM 109957</strain>
    </source>
</reference>
<keyword evidence="3" id="KW-1185">Reference proteome</keyword>
<sequence length="181" mass="20079">MENDSVAVQCKEHRGNLKKNFSSAPSAFTPFTGGAYSFRGAVKPAKPHSYPHQLEPVGITAPSTYRLMSMPHGRNYRDPRRINRQARNLARQRVLTQQVPCGICDRPIDDSIPWPDPMSAEVDEIIPVSRGGSATNLRNLQKVHRCCNQLKSDKSLAWARQKAKGAPALKSTAVPFKTSGW</sequence>
<proteinExistence type="predicted"/>
<dbReference type="CDD" id="cd00085">
    <property type="entry name" value="HNHc"/>
    <property type="match status" value="1"/>
</dbReference>
<comment type="caution">
    <text evidence="2">The sequence shown here is derived from an EMBL/GenBank/DDBJ whole genome shotgun (WGS) entry which is preliminary data.</text>
</comment>
<evidence type="ECO:0000313" key="2">
    <source>
        <dbReference type="EMBL" id="NMM93475.1"/>
    </source>
</evidence>
<name>A0A7Y0ENG4_9BIFI</name>
<dbReference type="GO" id="GO:0008270">
    <property type="term" value="F:zinc ion binding"/>
    <property type="evidence" value="ECO:0007669"/>
    <property type="project" value="InterPro"/>
</dbReference>
<evidence type="ECO:0000313" key="3">
    <source>
        <dbReference type="Proteomes" id="UP000532194"/>
    </source>
</evidence>
<keyword evidence="2" id="KW-0540">Nuclease</keyword>
<evidence type="ECO:0000259" key="1">
    <source>
        <dbReference type="SMART" id="SM00507"/>
    </source>
</evidence>
<dbReference type="InterPro" id="IPR002711">
    <property type="entry name" value="HNH"/>
</dbReference>
<keyword evidence="2" id="KW-0255">Endonuclease</keyword>
<keyword evidence="2" id="KW-0378">Hydrolase</keyword>
<dbReference type="Pfam" id="PF01844">
    <property type="entry name" value="HNH"/>
    <property type="match status" value="1"/>
</dbReference>
<gene>
    <name evidence="2" type="ORF">G1C95_0660</name>
</gene>
<dbReference type="EMBL" id="JAAIII010000002">
    <property type="protein sequence ID" value="NMM93475.1"/>
    <property type="molecule type" value="Genomic_DNA"/>
</dbReference>
<dbReference type="Gene3D" id="1.10.30.50">
    <property type="match status" value="1"/>
</dbReference>
<dbReference type="SMART" id="SM00507">
    <property type="entry name" value="HNHc"/>
    <property type="match status" value="1"/>
</dbReference>
<dbReference type="GO" id="GO:0004519">
    <property type="term" value="F:endonuclease activity"/>
    <property type="evidence" value="ECO:0007669"/>
    <property type="project" value="UniProtKB-KW"/>
</dbReference>
<protein>
    <submittedName>
        <fullName evidence="2">Endonuclease</fullName>
    </submittedName>
</protein>
<feature type="domain" description="HNH nuclease" evidence="1">
    <location>
        <begin position="89"/>
        <end position="149"/>
    </location>
</feature>
<dbReference type="AlphaFoldDB" id="A0A7Y0ENG4"/>
<accession>A0A7Y0ENG4</accession>
<dbReference type="Proteomes" id="UP000532194">
    <property type="component" value="Unassembled WGS sequence"/>
</dbReference>
<dbReference type="InterPro" id="IPR003615">
    <property type="entry name" value="HNH_nuc"/>
</dbReference>
<dbReference type="GO" id="GO:0003676">
    <property type="term" value="F:nucleic acid binding"/>
    <property type="evidence" value="ECO:0007669"/>
    <property type="project" value="InterPro"/>
</dbReference>